<feature type="transmembrane region" description="Helical" evidence="1">
    <location>
        <begin position="293"/>
        <end position="313"/>
    </location>
</feature>
<keyword evidence="1" id="KW-0472">Membrane</keyword>
<keyword evidence="1" id="KW-0812">Transmembrane</keyword>
<reference evidence="2 3" key="1">
    <citation type="journal article" date="2019" name="Int. J. Syst. Evol. Microbiol.">
        <title>The Global Catalogue of Microorganisms (GCM) 10K type strain sequencing project: providing services to taxonomists for standard genome sequencing and annotation.</title>
        <authorList>
            <consortium name="The Broad Institute Genomics Platform"/>
            <consortium name="The Broad Institute Genome Sequencing Center for Infectious Disease"/>
            <person name="Wu L."/>
            <person name="Ma J."/>
        </authorList>
    </citation>
    <scope>NUCLEOTIDE SEQUENCE [LARGE SCALE GENOMIC DNA]</scope>
    <source>
        <strain evidence="2 3">JCM 13249</strain>
    </source>
</reference>
<keyword evidence="1" id="KW-1133">Transmembrane helix</keyword>
<feature type="transmembrane region" description="Helical" evidence="1">
    <location>
        <begin position="65"/>
        <end position="86"/>
    </location>
</feature>
<evidence type="ECO:0008006" key="4">
    <source>
        <dbReference type="Google" id="ProtNLM"/>
    </source>
</evidence>
<sequence length="330" mass="35278">MSGRAVLLVARQELRIRLRTGRWRWLLAAWVVVVGVFTLLTDLALRASNDTIYEGATEPPSIGPALFTVLVLVVFGLIMVVSPALTAQSVNGDRERGTLAVLQVTRLRPAEIAVGKLLAGWGVGVGALLLTLPFAVWPVVYGGVGAWRIPVVYLVMIVLLGVVCAVSQALSSLVVRGVTSTMLAYATVFALCVGTLILYGLMGAAFTQERTVVLDEGDGGTFTYVERSPSENIWWVLAPNPFVVLIDASPTAPERPRDQGDVAYDQDPLKDLHGAIRSTRVGPGVDRRDAPAVWPYGLAANLLLGVGSVLVTIRRLRAPVAALPRGVRIA</sequence>
<evidence type="ECO:0000313" key="3">
    <source>
        <dbReference type="Proteomes" id="UP001500655"/>
    </source>
</evidence>
<proteinExistence type="predicted"/>
<feature type="transmembrane region" description="Helical" evidence="1">
    <location>
        <begin position="182"/>
        <end position="206"/>
    </location>
</feature>
<organism evidence="2 3">
    <name type="scientific">Luedemannella helvata</name>
    <dbReference type="NCBI Taxonomy" id="349315"/>
    <lineage>
        <taxon>Bacteria</taxon>
        <taxon>Bacillati</taxon>
        <taxon>Actinomycetota</taxon>
        <taxon>Actinomycetes</taxon>
        <taxon>Micromonosporales</taxon>
        <taxon>Micromonosporaceae</taxon>
        <taxon>Luedemannella</taxon>
    </lineage>
</organism>
<gene>
    <name evidence="2" type="ORF">GCM10009681_32350</name>
</gene>
<comment type="caution">
    <text evidence="2">The sequence shown here is derived from an EMBL/GenBank/DDBJ whole genome shotgun (WGS) entry which is preliminary data.</text>
</comment>
<dbReference type="RefSeq" id="WP_344082345.1">
    <property type="nucleotide sequence ID" value="NZ_BAAALS010000014.1"/>
</dbReference>
<feature type="transmembrane region" description="Helical" evidence="1">
    <location>
        <begin position="117"/>
        <end position="140"/>
    </location>
</feature>
<dbReference type="EMBL" id="BAAALS010000014">
    <property type="protein sequence ID" value="GAA1758656.1"/>
    <property type="molecule type" value="Genomic_DNA"/>
</dbReference>
<feature type="transmembrane region" description="Helical" evidence="1">
    <location>
        <begin position="25"/>
        <end position="45"/>
    </location>
</feature>
<keyword evidence="3" id="KW-1185">Reference proteome</keyword>
<protein>
    <recommendedName>
        <fullName evidence="4">ABC transporter permease</fullName>
    </recommendedName>
</protein>
<evidence type="ECO:0000313" key="2">
    <source>
        <dbReference type="EMBL" id="GAA1758656.1"/>
    </source>
</evidence>
<dbReference type="PANTHER" id="PTHR43471">
    <property type="entry name" value="ABC TRANSPORTER PERMEASE"/>
    <property type="match status" value="1"/>
</dbReference>
<dbReference type="Proteomes" id="UP001500655">
    <property type="component" value="Unassembled WGS sequence"/>
</dbReference>
<accession>A0ABN2KLT6</accession>
<name>A0ABN2KLT6_9ACTN</name>
<feature type="transmembrane region" description="Helical" evidence="1">
    <location>
        <begin position="152"/>
        <end position="175"/>
    </location>
</feature>
<evidence type="ECO:0000256" key="1">
    <source>
        <dbReference type="SAM" id="Phobius"/>
    </source>
</evidence>